<keyword evidence="2" id="KW-0808">Transferase</keyword>
<evidence type="ECO:0000313" key="2">
    <source>
        <dbReference type="EMBL" id="MDQ0353051.1"/>
    </source>
</evidence>
<reference evidence="2 3" key="1">
    <citation type="submission" date="2023-07" db="EMBL/GenBank/DDBJ databases">
        <title>Genomic Encyclopedia of Type Strains, Phase IV (KMG-IV): sequencing the most valuable type-strain genomes for metagenomic binning, comparative biology and taxonomic classification.</title>
        <authorList>
            <person name="Goeker M."/>
        </authorList>
    </citation>
    <scope>NUCLEOTIDE SEQUENCE [LARGE SCALE GENOMIC DNA]</scope>
    <source>
        <strain evidence="2 3">DSM 15448</strain>
    </source>
</reference>
<evidence type="ECO:0000313" key="3">
    <source>
        <dbReference type="Proteomes" id="UP001236723"/>
    </source>
</evidence>
<accession>A0ABU0DXQ9</accession>
<gene>
    <name evidence="2" type="ORF">J2R98_002912</name>
</gene>
<dbReference type="EMBL" id="JAUSUP010000021">
    <property type="protein sequence ID" value="MDQ0353051.1"/>
    <property type="molecule type" value="Genomic_DNA"/>
</dbReference>
<keyword evidence="1" id="KW-1133">Transmembrane helix</keyword>
<sequence>MALTLLLALQGAIHALLSHIFFHQDHHKLKHTDGIKLMHFTTWTVVTFIFLLYIALGIEGLTIYLVYISIFSITIILGTGAYLEWRYLKQSNAYTLTLSTLAFFVICFYYFL</sequence>
<keyword evidence="2" id="KW-0418">Kinase</keyword>
<dbReference type="RefSeq" id="WP_307070146.1">
    <property type="nucleotide sequence ID" value="NZ_JAUSUP010000021.1"/>
</dbReference>
<feature type="transmembrane region" description="Helical" evidence="1">
    <location>
        <begin position="37"/>
        <end position="56"/>
    </location>
</feature>
<feature type="transmembrane region" description="Helical" evidence="1">
    <location>
        <begin position="91"/>
        <end position="111"/>
    </location>
</feature>
<dbReference type="Pfam" id="PF13789">
    <property type="entry name" value="DUF4181"/>
    <property type="match status" value="1"/>
</dbReference>
<keyword evidence="1" id="KW-0812">Transmembrane</keyword>
<proteinExistence type="predicted"/>
<keyword evidence="3" id="KW-1185">Reference proteome</keyword>
<name>A0ABU0DXQ9_9BACI</name>
<dbReference type="Proteomes" id="UP001236723">
    <property type="component" value="Unassembled WGS sequence"/>
</dbReference>
<feature type="transmembrane region" description="Helical" evidence="1">
    <location>
        <begin position="63"/>
        <end position="85"/>
    </location>
</feature>
<comment type="caution">
    <text evidence="2">The sequence shown here is derived from an EMBL/GenBank/DDBJ whole genome shotgun (WGS) entry which is preliminary data.</text>
</comment>
<protein>
    <submittedName>
        <fullName evidence="2">Sensor histidine kinase YesM</fullName>
    </submittedName>
</protein>
<organism evidence="2 3">
    <name type="scientific">Alkalibacillus filiformis</name>
    <dbReference type="NCBI Taxonomy" id="200990"/>
    <lineage>
        <taxon>Bacteria</taxon>
        <taxon>Bacillati</taxon>
        <taxon>Bacillota</taxon>
        <taxon>Bacilli</taxon>
        <taxon>Bacillales</taxon>
        <taxon>Bacillaceae</taxon>
        <taxon>Alkalibacillus</taxon>
    </lineage>
</organism>
<keyword evidence="1" id="KW-0472">Membrane</keyword>
<dbReference type="InterPro" id="IPR025441">
    <property type="entry name" value="DUF4181"/>
</dbReference>
<dbReference type="GO" id="GO:0016301">
    <property type="term" value="F:kinase activity"/>
    <property type="evidence" value="ECO:0007669"/>
    <property type="project" value="UniProtKB-KW"/>
</dbReference>
<evidence type="ECO:0000256" key="1">
    <source>
        <dbReference type="SAM" id="Phobius"/>
    </source>
</evidence>